<name>A0ACB7S2Q9_HYAAI</name>
<comment type="caution">
    <text evidence="1">The sequence shown here is derived from an EMBL/GenBank/DDBJ whole genome shotgun (WGS) entry which is preliminary data.</text>
</comment>
<dbReference type="Proteomes" id="UP000821845">
    <property type="component" value="Chromosome 6"/>
</dbReference>
<dbReference type="EMBL" id="CM023486">
    <property type="protein sequence ID" value="KAH6929020.1"/>
    <property type="molecule type" value="Genomic_DNA"/>
</dbReference>
<proteinExistence type="predicted"/>
<keyword evidence="2" id="KW-1185">Reference proteome</keyword>
<accession>A0ACB7S2Q9</accession>
<reference evidence="1" key="1">
    <citation type="submission" date="2020-05" db="EMBL/GenBank/DDBJ databases">
        <title>Large-scale comparative analyses of tick genomes elucidate their genetic diversity and vector capacities.</title>
        <authorList>
            <person name="Jia N."/>
            <person name="Wang J."/>
            <person name="Shi W."/>
            <person name="Du L."/>
            <person name="Sun Y."/>
            <person name="Zhan W."/>
            <person name="Jiang J."/>
            <person name="Wang Q."/>
            <person name="Zhang B."/>
            <person name="Ji P."/>
            <person name="Sakyi L.B."/>
            <person name="Cui X."/>
            <person name="Yuan T."/>
            <person name="Jiang B."/>
            <person name="Yang W."/>
            <person name="Lam T.T.-Y."/>
            <person name="Chang Q."/>
            <person name="Ding S."/>
            <person name="Wang X."/>
            <person name="Zhu J."/>
            <person name="Ruan X."/>
            <person name="Zhao L."/>
            <person name="Wei J."/>
            <person name="Que T."/>
            <person name="Du C."/>
            <person name="Cheng J."/>
            <person name="Dai P."/>
            <person name="Han X."/>
            <person name="Huang E."/>
            <person name="Gao Y."/>
            <person name="Liu J."/>
            <person name="Shao H."/>
            <person name="Ye R."/>
            <person name="Li L."/>
            <person name="Wei W."/>
            <person name="Wang X."/>
            <person name="Wang C."/>
            <person name="Yang T."/>
            <person name="Huo Q."/>
            <person name="Li W."/>
            <person name="Guo W."/>
            <person name="Chen H."/>
            <person name="Zhou L."/>
            <person name="Ni X."/>
            <person name="Tian J."/>
            <person name="Zhou Y."/>
            <person name="Sheng Y."/>
            <person name="Liu T."/>
            <person name="Pan Y."/>
            <person name="Xia L."/>
            <person name="Li J."/>
            <person name="Zhao F."/>
            <person name="Cao W."/>
        </authorList>
    </citation>
    <scope>NUCLEOTIDE SEQUENCE</scope>
    <source>
        <strain evidence="1">Hyas-2018</strain>
    </source>
</reference>
<evidence type="ECO:0000313" key="1">
    <source>
        <dbReference type="EMBL" id="KAH6929020.1"/>
    </source>
</evidence>
<sequence length="453" mass="49804">MRCVAIGCQTGRKSGVRIHSFPRDPKRRLEWAVKVNIAQNGKLWVPPKDSKYGICEAHFEEDQYEPKRTDRRLRPFAVPTLFSHRKVPKRRRKLVRCNPPSTTATTTITTTEVVTVSTVASLMNDTTVPTVMAPESASSVPKSQPSLLRSATNNSSLAGQAQCTQVTPSPVSKVLTLPVNSGPPFTEATSGGNVVFVPAASQSKHHYIAGNSPVVMTDMRAPPIVSHEMVPNATMPYNSPVLPTVNCLPSTGSIIVVPISKPNVVPVPSPVTSTSSQVPIILSVQSLAHNPSPPVSKASCMMPILANPTSYEKLQVEATALRQQTDVLRREVIELSRQAARVKASLARQTERLSRFLRMDQVEYLQRLAGDRPTRWTEPTLRFALDIYCCSPEAYRKLLFAHYPLPPETALKIFCIENGVREGVPPELLHLQTDSCPVGNEEEEDGNVNIVWL</sequence>
<organism evidence="1 2">
    <name type="scientific">Hyalomma asiaticum</name>
    <name type="common">Tick</name>
    <dbReference type="NCBI Taxonomy" id="266040"/>
    <lineage>
        <taxon>Eukaryota</taxon>
        <taxon>Metazoa</taxon>
        <taxon>Ecdysozoa</taxon>
        <taxon>Arthropoda</taxon>
        <taxon>Chelicerata</taxon>
        <taxon>Arachnida</taxon>
        <taxon>Acari</taxon>
        <taxon>Parasitiformes</taxon>
        <taxon>Ixodida</taxon>
        <taxon>Ixodoidea</taxon>
        <taxon>Ixodidae</taxon>
        <taxon>Hyalomminae</taxon>
        <taxon>Hyalomma</taxon>
    </lineage>
</organism>
<evidence type="ECO:0000313" key="2">
    <source>
        <dbReference type="Proteomes" id="UP000821845"/>
    </source>
</evidence>
<protein>
    <submittedName>
        <fullName evidence="1">Uncharacterized protein</fullName>
    </submittedName>
</protein>
<gene>
    <name evidence="1" type="ORF">HPB50_022479</name>
</gene>